<dbReference type="AlphaFoldDB" id="A0A383B2L7"/>
<proteinExistence type="predicted"/>
<feature type="non-terminal residue" evidence="1">
    <location>
        <position position="1"/>
    </location>
</feature>
<sequence length="248" mass="25975">TVDQQPSGMAINSAGNLALVAHRNSGTIGVLEIDGKAVTMVQSLDMGEQVASVAITPDGDRALVTKFSSHKIAVLDIKQGKVSYDPKLDMPVGLWPYNVQITPDGELALTADNGNSGRSDGHVDTVSVIDLSVNPPRVIDRVVVGDAPEGLAISPRGDIAVAVLLKGSAGIERDSWVYNRNGSVIVLEINGKSVLPTAEVEVRGLPEGAVFSPDGSYLYVGNFVDSDISVLKVDGRSVHNTGTLVKLP</sequence>
<evidence type="ECO:0000313" key="1">
    <source>
        <dbReference type="EMBL" id="SVE14307.1"/>
    </source>
</evidence>
<dbReference type="Gene3D" id="2.130.10.10">
    <property type="entry name" value="YVTN repeat-like/Quinoprotein amine dehydrogenase"/>
    <property type="match status" value="2"/>
</dbReference>
<accession>A0A383B2L7</accession>
<dbReference type="PANTHER" id="PTHR47197:SF3">
    <property type="entry name" value="DIHYDRO-HEME D1 DEHYDROGENASE"/>
    <property type="match status" value="1"/>
</dbReference>
<dbReference type="SUPFAM" id="SSF50974">
    <property type="entry name" value="Nitrous oxide reductase, N-terminal domain"/>
    <property type="match status" value="1"/>
</dbReference>
<evidence type="ECO:0008006" key="2">
    <source>
        <dbReference type="Google" id="ProtNLM"/>
    </source>
</evidence>
<organism evidence="1">
    <name type="scientific">marine metagenome</name>
    <dbReference type="NCBI Taxonomy" id="408172"/>
    <lineage>
        <taxon>unclassified sequences</taxon>
        <taxon>metagenomes</taxon>
        <taxon>ecological metagenomes</taxon>
    </lineage>
</organism>
<gene>
    <name evidence="1" type="ORF">METZ01_LOCUS467161</name>
</gene>
<dbReference type="PANTHER" id="PTHR47197">
    <property type="entry name" value="PROTEIN NIRF"/>
    <property type="match status" value="1"/>
</dbReference>
<reference evidence="1" key="1">
    <citation type="submission" date="2018-05" db="EMBL/GenBank/DDBJ databases">
        <authorList>
            <person name="Lanie J.A."/>
            <person name="Ng W.-L."/>
            <person name="Kazmierczak K.M."/>
            <person name="Andrzejewski T.M."/>
            <person name="Davidsen T.M."/>
            <person name="Wayne K.J."/>
            <person name="Tettelin H."/>
            <person name="Glass J.I."/>
            <person name="Rusch D."/>
            <person name="Podicherti R."/>
            <person name="Tsui H.-C.T."/>
            <person name="Winkler M.E."/>
        </authorList>
    </citation>
    <scope>NUCLEOTIDE SEQUENCE</scope>
</reference>
<dbReference type="InterPro" id="IPR015943">
    <property type="entry name" value="WD40/YVTN_repeat-like_dom_sf"/>
</dbReference>
<protein>
    <recommendedName>
        <fullName evidence="2">SMP-30/Gluconolactonase/LRE-like region domain-containing protein</fullName>
    </recommendedName>
</protein>
<feature type="non-terminal residue" evidence="1">
    <location>
        <position position="248"/>
    </location>
</feature>
<dbReference type="InterPro" id="IPR011045">
    <property type="entry name" value="N2O_reductase_N"/>
</dbReference>
<name>A0A383B2L7_9ZZZZ</name>
<dbReference type="InterPro" id="IPR051200">
    <property type="entry name" value="Host-pathogen_enzymatic-act"/>
</dbReference>
<dbReference type="EMBL" id="UINC01197030">
    <property type="protein sequence ID" value="SVE14307.1"/>
    <property type="molecule type" value="Genomic_DNA"/>
</dbReference>